<reference evidence="1 2" key="1">
    <citation type="submission" date="2020-12" db="EMBL/GenBank/DDBJ databases">
        <title>Concerted genomic and epigenomic changes stabilize Arabidopsis allopolyploids.</title>
        <authorList>
            <person name="Chen Z."/>
        </authorList>
    </citation>
    <scope>NUCLEOTIDE SEQUENCE [LARGE SCALE GENOMIC DNA]</scope>
    <source>
        <strain evidence="1">Allo738</strain>
        <tissue evidence="1">Leaf</tissue>
    </source>
</reference>
<keyword evidence="2" id="KW-1185">Reference proteome</keyword>
<evidence type="ECO:0000313" key="2">
    <source>
        <dbReference type="Proteomes" id="UP000694240"/>
    </source>
</evidence>
<protein>
    <submittedName>
        <fullName evidence="1">Uncharacterized protein</fullName>
    </submittedName>
</protein>
<proteinExistence type="predicted"/>
<name>A0A8T2EVJ6_9BRAS</name>
<accession>A0A8T2EVJ6</accession>
<dbReference type="Proteomes" id="UP000694240">
    <property type="component" value="Chromosome 3"/>
</dbReference>
<evidence type="ECO:0000313" key="1">
    <source>
        <dbReference type="EMBL" id="KAG7627266.1"/>
    </source>
</evidence>
<sequence length="43" mass="4888">MGQHQKSPPVVTLGSLWVKAEGHEGGGIVRRLQEILRWSIHLW</sequence>
<dbReference type="AlphaFoldDB" id="A0A8T2EVJ6"/>
<comment type="caution">
    <text evidence="1">The sequence shown here is derived from an EMBL/GenBank/DDBJ whole genome shotgun (WGS) entry which is preliminary data.</text>
</comment>
<gene>
    <name evidence="1" type="ORF">ISN45_At03g035890</name>
</gene>
<dbReference type="EMBL" id="JAEFBK010000003">
    <property type="protein sequence ID" value="KAG7627266.1"/>
    <property type="molecule type" value="Genomic_DNA"/>
</dbReference>
<organism evidence="1 2">
    <name type="scientific">Arabidopsis thaliana x Arabidopsis arenosa</name>
    <dbReference type="NCBI Taxonomy" id="1240361"/>
    <lineage>
        <taxon>Eukaryota</taxon>
        <taxon>Viridiplantae</taxon>
        <taxon>Streptophyta</taxon>
        <taxon>Embryophyta</taxon>
        <taxon>Tracheophyta</taxon>
        <taxon>Spermatophyta</taxon>
        <taxon>Magnoliopsida</taxon>
        <taxon>eudicotyledons</taxon>
        <taxon>Gunneridae</taxon>
        <taxon>Pentapetalae</taxon>
        <taxon>rosids</taxon>
        <taxon>malvids</taxon>
        <taxon>Brassicales</taxon>
        <taxon>Brassicaceae</taxon>
        <taxon>Camelineae</taxon>
        <taxon>Arabidopsis</taxon>
    </lineage>
</organism>